<reference evidence="1" key="1">
    <citation type="submission" date="2023-11" db="EMBL/GenBank/DDBJ databases">
        <authorList>
            <person name="Poullet M."/>
        </authorList>
    </citation>
    <scope>NUCLEOTIDE SEQUENCE</scope>
    <source>
        <strain evidence="1">E1834</strain>
    </source>
</reference>
<gene>
    <name evidence="1" type="ORF">MENTE1834_LOCUS27112</name>
</gene>
<accession>A0ACB0ZM46</accession>
<proteinExistence type="predicted"/>
<organism evidence="1 2">
    <name type="scientific">Meloidogyne enterolobii</name>
    <name type="common">Root-knot nematode worm</name>
    <name type="synonym">Meloidogyne mayaguensis</name>
    <dbReference type="NCBI Taxonomy" id="390850"/>
    <lineage>
        <taxon>Eukaryota</taxon>
        <taxon>Metazoa</taxon>
        <taxon>Ecdysozoa</taxon>
        <taxon>Nematoda</taxon>
        <taxon>Chromadorea</taxon>
        <taxon>Rhabditida</taxon>
        <taxon>Tylenchina</taxon>
        <taxon>Tylenchomorpha</taxon>
        <taxon>Tylenchoidea</taxon>
        <taxon>Meloidogynidae</taxon>
        <taxon>Meloidogyninae</taxon>
        <taxon>Meloidogyne</taxon>
    </lineage>
</organism>
<evidence type="ECO:0000313" key="2">
    <source>
        <dbReference type="Proteomes" id="UP001497535"/>
    </source>
</evidence>
<dbReference type="EMBL" id="CAVMJV010000040">
    <property type="protein sequence ID" value="CAK5079963.1"/>
    <property type="molecule type" value="Genomic_DNA"/>
</dbReference>
<protein>
    <submittedName>
        <fullName evidence="1">Uncharacterized protein</fullName>
    </submittedName>
</protein>
<dbReference type="Proteomes" id="UP001497535">
    <property type="component" value="Unassembled WGS sequence"/>
</dbReference>
<sequence length="170" mass="20150">MDKYRFELKLYVKNTFSSIVYSKITEKYDYCKFDKYELSTDDKTPITFQRNIYTLEVSFNKQLLLCPIQIDGGIDKAILIPLTSSKEHQVFNSTRCGDFADFVRPTRVLKFIVNKLNPHLKMSISCVYSRIVYDLMEHSDYYSTLHYNRRVCHDDRYLLNIEENGHNIVS</sequence>
<keyword evidence="2" id="KW-1185">Reference proteome</keyword>
<evidence type="ECO:0000313" key="1">
    <source>
        <dbReference type="EMBL" id="CAK5079963.1"/>
    </source>
</evidence>
<name>A0ACB0ZM46_MELEN</name>
<comment type="caution">
    <text evidence="1">The sequence shown here is derived from an EMBL/GenBank/DDBJ whole genome shotgun (WGS) entry which is preliminary data.</text>
</comment>